<proteinExistence type="predicted"/>
<evidence type="ECO:0000313" key="1">
    <source>
        <dbReference type="EMBL" id="KAL3631320.1"/>
    </source>
</evidence>
<accession>A0ABD3CMX1</accession>
<evidence type="ECO:0000313" key="2">
    <source>
        <dbReference type="Proteomes" id="UP001632038"/>
    </source>
</evidence>
<dbReference type="Proteomes" id="UP001632038">
    <property type="component" value="Unassembled WGS sequence"/>
</dbReference>
<comment type="caution">
    <text evidence="1">The sequence shown here is derived from an EMBL/GenBank/DDBJ whole genome shotgun (WGS) entry which is preliminary data.</text>
</comment>
<dbReference type="PANTHER" id="PTHR45693">
    <property type="entry name" value="TRANSCRIPTION FACTOR TGA9"/>
    <property type="match status" value="1"/>
</dbReference>
<name>A0ABD3CMX1_9LAMI</name>
<sequence>MLGEPPAETPDGQKGVEMKILSRNSVYNDLKASNVSELSSNFQFDGPNSGLGSTEMFSKYNGGDLEHGHFEYFADSGIVAVITANKLTLMIKSRILGNYIKPLTELHLVGICNLRQSSQQAEGPSSQGMEALQQLHVETVSSNSLGPHNSGNVADYMRQMAIAMSKLATLKDFLQQVLTDNSVS</sequence>
<dbReference type="PANTHER" id="PTHR45693:SF1">
    <property type="entry name" value="TRANSCRIPTION FACTOR PERIANTHIA"/>
    <property type="match status" value="1"/>
</dbReference>
<reference evidence="2" key="1">
    <citation type="journal article" date="2024" name="IScience">
        <title>Strigolactones Initiate the Formation of Haustorium-like Structures in Castilleja.</title>
        <authorList>
            <person name="Buerger M."/>
            <person name="Peterson D."/>
            <person name="Chory J."/>
        </authorList>
    </citation>
    <scope>NUCLEOTIDE SEQUENCE [LARGE SCALE GENOMIC DNA]</scope>
</reference>
<protein>
    <submittedName>
        <fullName evidence="1">Uncharacterized protein</fullName>
    </submittedName>
</protein>
<dbReference type="AlphaFoldDB" id="A0ABD3CMX1"/>
<organism evidence="1 2">
    <name type="scientific">Castilleja foliolosa</name>
    <dbReference type="NCBI Taxonomy" id="1961234"/>
    <lineage>
        <taxon>Eukaryota</taxon>
        <taxon>Viridiplantae</taxon>
        <taxon>Streptophyta</taxon>
        <taxon>Embryophyta</taxon>
        <taxon>Tracheophyta</taxon>
        <taxon>Spermatophyta</taxon>
        <taxon>Magnoliopsida</taxon>
        <taxon>eudicotyledons</taxon>
        <taxon>Gunneridae</taxon>
        <taxon>Pentapetalae</taxon>
        <taxon>asterids</taxon>
        <taxon>lamiids</taxon>
        <taxon>Lamiales</taxon>
        <taxon>Orobanchaceae</taxon>
        <taxon>Pedicularideae</taxon>
        <taxon>Castillejinae</taxon>
        <taxon>Castilleja</taxon>
    </lineage>
</organism>
<gene>
    <name evidence="1" type="ORF">CASFOL_024304</name>
</gene>
<keyword evidence="2" id="KW-1185">Reference proteome</keyword>
<dbReference type="EMBL" id="JAVIJP010000032">
    <property type="protein sequence ID" value="KAL3631320.1"/>
    <property type="molecule type" value="Genomic_DNA"/>
</dbReference>